<dbReference type="EMBL" id="FOIL01000008">
    <property type="protein sequence ID" value="SET22071.1"/>
    <property type="molecule type" value="Genomic_DNA"/>
</dbReference>
<accession>A0A1I0CS27</accession>
<dbReference type="SUPFAM" id="SSF111369">
    <property type="entry name" value="HlyD-like secretion proteins"/>
    <property type="match status" value="1"/>
</dbReference>
<proteinExistence type="inferred from homology"/>
<dbReference type="Pfam" id="PF25989">
    <property type="entry name" value="YknX_C"/>
    <property type="match status" value="1"/>
</dbReference>
<evidence type="ECO:0000259" key="4">
    <source>
        <dbReference type="Pfam" id="PF25989"/>
    </source>
</evidence>
<gene>
    <name evidence="5" type="ORF">SAMN04487771_100841</name>
</gene>
<dbReference type="RefSeq" id="WP_074648937.1">
    <property type="nucleotide sequence ID" value="NZ_FOIL01000008.1"/>
</dbReference>
<evidence type="ECO:0000313" key="6">
    <source>
        <dbReference type="Proteomes" id="UP000199820"/>
    </source>
</evidence>
<dbReference type="InterPro" id="IPR058625">
    <property type="entry name" value="MdtA-like_BSH"/>
</dbReference>
<dbReference type="AlphaFoldDB" id="A0A1I0CS27"/>
<feature type="region of interest" description="Disordered" evidence="2">
    <location>
        <begin position="346"/>
        <end position="377"/>
    </location>
</feature>
<dbReference type="NCBIfam" id="TIGR01730">
    <property type="entry name" value="RND_mfp"/>
    <property type="match status" value="1"/>
</dbReference>
<dbReference type="Proteomes" id="UP000199820">
    <property type="component" value="Unassembled WGS sequence"/>
</dbReference>
<reference evidence="5 6" key="1">
    <citation type="submission" date="2016-10" db="EMBL/GenBank/DDBJ databases">
        <authorList>
            <person name="de Groot N.N."/>
        </authorList>
    </citation>
    <scope>NUCLEOTIDE SEQUENCE [LARGE SCALE GENOMIC DNA]</scope>
    <source>
        <strain evidence="5 6">KH1P1</strain>
    </source>
</reference>
<feature type="domain" description="Multidrug resistance protein MdtA-like barrel-sandwich hybrid" evidence="3">
    <location>
        <begin position="64"/>
        <end position="196"/>
    </location>
</feature>
<dbReference type="InterPro" id="IPR006143">
    <property type="entry name" value="RND_pump_MFP"/>
</dbReference>
<dbReference type="InterPro" id="IPR058637">
    <property type="entry name" value="YknX-like_C"/>
</dbReference>
<name>A0A1I0CS27_9FIRM</name>
<dbReference type="PANTHER" id="PTHR30469">
    <property type="entry name" value="MULTIDRUG RESISTANCE PROTEIN MDTA"/>
    <property type="match status" value="1"/>
</dbReference>
<evidence type="ECO:0000259" key="3">
    <source>
        <dbReference type="Pfam" id="PF25917"/>
    </source>
</evidence>
<dbReference type="GO" id="GO:0015562">
    <property type="term" value="F:efflux transmembrane transporter activity"/>
    <property type="evidence" value="ECO:0007669"/>
    <property type="project" value="TreeGrafter"/>
</dbReference>
<organism evidence="5 6">
    <name type="scientific">[Clostridium] aminophilum</name>
    <dbReference type="NCBI Taxonomy" id="1526"/>
    <lineage>
        <taxon>Bacteria</taxon>
        <taxon>Bacillati</taxon>
        <taxon>Bacillota</taxon>
        <taxon>Clostridia</taxon>
        <taxon>Lachnospirales</taxon>
        <taxon>Lachnospiraceae</taxon>
    </lineage>
</organism>
<dbReference type="Gene3D" id="2.40.30.170">
    <property type="match status" value="1"/>
</dbReference>
<dbReference type="Gene3D" id="2.40.420.20">
    <property type="match status" value="1"/>
</dbReference>
<dbReference type="Gene3D" id="1.10.287.470">
    <property type="entry name" value="Helix hairpin bin"/>
    <property type="match status" value="1"/>
</dbReference>
<feature type="domain" description="YknX-like C-terminal permuted SH3-like" evidence="4">
    <location>
        <begin position="285"/>
        <end position="350"/>
    </location>
</feature>
<protein>
    <submittedName>
        <fullName evidence="5">RND family efflux transporter, MFP subunit</fullName>
    </submittedName>
</protein>
<dbReference type="eggNOG" id="COG0845">
    <property type="taxonomic scope" value="Bacteria"/>
</dbReference>
<dbReference type="STRING" id="1526.SAMN02910262_00037"/>
<keyword evidence="6" id="KW-1185">Reference proteome</keyword>
<feature type="compositionally biased region" description="Basic and acidic residues" evidence="2">
    <location>
        <begin position="346"/>
        <end position="355"/>
    </location>
</feature>
<evidence type="ECO:0000256" key="1">
    <source>
        <dbReference type="ARBA" id="ARBA00009477"/>
    </source>
</evidence>
<evidence type="ECO:0000256" key="2">
    <source>
        <dbReference type="SAM" id="MobiDB-lite"/>
    </source>
</evidence>
<dbReference type="Pfam" id="PF25917">
    <property type="entry name" value="BSH_RND"/>
    <property type="match status" value="1"/>
</dbReference>
<comment type="similarity">
    <text evidence="1">Belongs to the membrane fusion protein (MFP) (TC 8.A.1) family.</text>
</comment>
<sequence length="377" mass="39841">MKKSTVIILAAVAAVIGFAVFRRMNQSKPFAAGQSLPVVETVNPVYGKISNETALIGTIMPSDSVAVTAKAGGDVTGVFVKAGDTVNAGDLICTIDTKQVSSAKTTLDNARLSLKSAQDTLSREKLLYDAGDLSQQDYDNYVNQAEKAKVSFESAQTAYQTQMDYANVRAKISGVVEQCSIEVNDSLNAGASICVITGAGAREVHFSVTERIRGALAVGDELKVQKNDDTYTANITEVSTMANSSTGLYEIKAAFNETSGDVSAFSNGSMAKIRVVSSHADNVMILPKDCIYSESAGDFVYTVTDHVLKKVQVTTGMEDPENIEITDGLTTDDVVCSTWSSELDDGTKVRLKGESTETSPEEASGSEGMSGAPAGRP</sequence>
<evidence type="ECO:0000313" key="5">
    <source>
        <dbReference type="EMBL" id="SET22071.1"/>
    </source>
</evidence>
<dbReference type="GO" id="GO:1990281">
    <property type="term" value="C:efflux pump complex"/>
    <property type="evidence" value="ECO:0007669"/>
    <property type="project" value="TreeGrafter"/>
</dbReference>
<dbReference type="Gene3D" id="2.40.50.100">
    <property type="match status" value="1"/>
</dbReference>